<dbReference type="AlphaFoldDB" id="A0A5B1LGN6"/>
<gene>
    <name evidence="2" type="ORF">F0U44_14165</name>
</gene>
<dbReference type="InterPro" id="IPR029044">
    <property type="entry name" value="Nucleotide-diphossugar_trans"/>
</dbReference>
<keyword evidence="2" id="KW-0808">Transferase</keyword>
<dbReference type="Pfam" id="PF00535">
    <property type="entry name" value="Glycos_transf_2"/>
    <property type="match status" value="1"/>
</dbReference>
<comment type="caution">
    <text evidence="2">The sequence shown here is derived from an EMBL/GenBank/DDBJ whole genome shotgun (WGS) entry which is preliminary data.</text>
</comment>
<name>A0A5B1LGN6_9ACTN</name>
<reference evidence="2 3" key="2">
    <citation type="submission" date="2019-09" db="EMBL/GenBank/DDBJ databases">
        <authorList>
            <person name="Jin C."/>
        </authorList>
    </citation>
    <scope>NUCLEOTIDE SEQUENCE [LARGE SCALE GENOMIC DNA]</scope>
    <source>
        <strain evidence="2 3">BN130099</strain>
    </source>
</reference>
<protein>
    <submittedName>
        <fullName evidence="2">Glycosyltransferase family 2 protein</fullName>
    </submittedName>
</protein>
<proteinExistence type="predicted"/>
<evidence type="ECO:0000259" key="1">
    <source>
        <dbReference type="Pfam" id="PF00535"/>
    </source>
</evidence>
<dbReference type="PANTHER" id="PTHR22916">
    <property type="entry name" value="GLYCOSYLTRANSFERASE"/>
    <property type="match status" value="1"/>
</dbReference>
<keyword evidence="3" id="KW-1185">Reference proteome</keyword>
<sequence>MDSIVCFEPFRSNPSDHLLTQAGVGTGRCSFDGTKRRRKRCPRDRSRPSDLSNTTWDRCDLSRLLCVFGRRKTPLVSVVVPAYDVAAYLPACLDSLLAQSLTELEVVVVDDGSPDACGAIAEEYAGSDPRVRVLHIPNGGLGAARNEGARHAHGRYLGFCDADDLMTPRALELMVAAARELDAPLVTGNVVRWEADRPVRMPWMDRLHADRGAVSIDEVPELLGDVFAWNKLFRRDWWDASGLTWPERLRYEDQPATTDAYLRAGRIAIVPEVVYRWRVRDDGTSITQQRGTITDLTDRWITKRMAIASVEAHGVAAVTDAFRERVLPGDMWQYFMNIPDCSDEWWELLVTGVRDLWGPEHSLTGVSLPPMHRLVGWLVEQDRREDAAHVITYARRLGAPLPRVPLEGGGVRVDVPGLNPATVAPEALRLRDHES</sequence>
<dbReference type="GO" id="GO:0016758">
    <property type="term" value="F:hexosyltransferase activity"/>
    <property type="evidence" value="ECO:0007669"/>
    <property type="project" value="UniProtKB-ARBA"/>
</dbReference>
<dbReference type="SUPFAM" id="SSF53448">
    <property type="entry name" value="Nucleotide-diphospho-sugar transferases"/>
    <property type="match status" value="1"/>
</dbReference>
<evidence type="ECO:0000313" key="3">
    <source>
        <dbReference type="Proteomes" id="UP000325003"/>
    </source>
</evidence>
<reference evidence="2 3" key="1">
    <citation type="submission" date="2019-09" db="EMBL/GenBank/DDBJ databases">
        <title>Nocardioides panacisoli sp. nov., isolated from the soil of a ginseng field.</title>
        <authorList>
            <person name="Cho C."/>
        </authorList>
    </citation>
    <scope>NUCLEOTIDE SEQUENCE [LARGE SCALE GENOMIC DNA]</scope>
    <source>
        <strain evidence="2 3">BN130099</strain>
    </source>
</reference>
<dbReference type="CDD" id="cd00761">
    <property type="entry name" value="Glyco_tranf_GTA_type"/>
    <property type="match status" value="1"/>
</dbReference>
<dbReference type="EMBL" id="VUJV01000003">
    <property type="protein sequence ID" value="KAA1419566.1"/>
    <property type="molecule type" value="Genomic_DNA"/>
</dbReference>
<evidence type="ECO:0000313" key="2">
    <source>
        <dbReference type="EMBL" id="KAA1419566.1"/>
    </source>
</evidence>
<organism evidence="2 3">
    <name type="scientific">Nocardioides humilatus</name>
    <dbReference type="NCBI Taxonomy" id="2607660"/>
    <lineage>
        <taxon>Bacteria</taxon>
        <taxon>Bacillati</taxon>
        <taxon>Actinomycetota</taxon>
        <taxon>Actinomycetes</taxon>
        <taxon>Propionibacteriales</taxon>
        <taxon>Nocardioidaceae</taxon>
        <taxon>Nocardioides</taxon>
    </lineage>
</organism>
<dbReference type="InterPro" id="IPR001173">
    <property type="entry name" value="Glyco_trans_2-like"/>
</dbReference>
<dbReference type="Proteomes" id="UP000325003">
    <property type="component" value="Unassembled WGS sequence"/>
</dbReference>
<dbReference type="PANTHER" id="PTHR22916:SF3">
    <property type="entry name" value="UDP-GLCNAC:BETAGAL BETA-1,3-N-ACETYLGLUCOSAMINYLTRANSFERASE-LIKE PROTEIN 1"/>
    <property type="match status" value="1"/>
</dbReference>
<feature type="domain" description="Glycosyltransferase 2-like" evidence="1">
    <location>
        <begin position="77"/>
        <end position="236"/>
    </location>
</feature>
<dbReference type="Gene3D" id="3.90.550.10">
    <property type="entry name" value="Spore Coat Polysaccharide Biosynthesis Protein SpsA, Chain A"/>
    <property type="match status" value="1"/>
</dbReference>
<accession>A0A5B1LGN6</accession>